<evidence type="ECO:0000256" key="2">
    <source>
        <dbReference type="HAMAP-Rule" id="MF_00795"/>
    </source>
</evidence>
<keyword evidence="4" id="KW-1185">Reference proteome</keyword>
<dbReference type="RefSeq" id="WP_341876924.1">
    <property type="nucleotide sequence ID" value="NZ_CP121687.1"/>
</dbReference>
<accession>A0ABZ2Y7E7</accession>
<comment type="similarity">
    <text evidence="1 2">Belongs to the CutC family.</text>
</comment>
<dbReference type="SUPFAM" id="SSF110395">
    <property type="entry name" value="CutC-like"/>
    <property type="match status" value="1"/>
</dbReference>
<protein>
    <recommendedName>
        <fullName evidence="2">PF03932 family protein CutC</fullName>
    </recommendedName>
</protein>
<dbReference type="Proteomes" id="UP001486565">
    <property type="component" value="Chromosome"/>
</dbReference>
<gene>
    <name evidence="2" type="primary">cutC</name>
    <name evidence="3" type="ORF">QBE51_00070</name>
</gene>
<dbReference type="InterPro" id="IPR005627">
    <property type="entry name" value="CutC-like"/>
</dbReference>
<dbReference type="InterPro" id="IPR036822">
    <property type="entry name" value="CutC-like_dom_sf"/>
</dbReference>
<name>A0ABZ2Y7E7_9FIRM</name>
<proteinExistence type="inferred from homology"/>
<dbReference type="PANTHER" id="PTHR12598">
    <property type="entry name" value="COPPER HOMEOSTASIS PROTEIN CUTC"/>
    <property type="match status" value="1"/>
</dbReference>
<evidence type="ECO:0000313" key="4">
    <source>
        <dbReference type="Proteomes" id="UP001486565"/>
    </source>
</evidence>
<dbReference type="HAMAP" id="MF_00795">
    <property type="entry name" value="CutC"/>
    <property type="match status" value="1"/>
</dbReference>
<dbReference type="Gene3D" id="3.20.20.380">
    <property type="entry name" value="Copper homeostasis (CutC) domain"/>
    <property type="match status" value="1"/>
</dbReference>
<dbReference type="Pfam" id="PF03932">
    <property type="entry name" value="CutC"/>
    <property type="match status" value="1"/>
</dbReference>
<sequence length="250" mass="27549">MKKYILEACVDSVESAIAALKGGANRLELCSSLIIGGTTPSIGLFRQVKELCNVPIHVLIRPRYGDFHYTEKEQQVMIADVEIFQKEGASGVVIGVLNPDGSLNEQFMREVKKRAKGMSITLHRAFDVCANPLETMEKAIELGIDTILTSGQRNHCLEGMNLITDLVKKAANRIDIMIGGGVNASVIKELYPITHATSYHMSGKSIKPSGMTYRKEGISMGVASLDEYSIWQTEEENIKAAKEILEQYVI</sequence>
<comment type="caution">
    <text evidence="2">Once thought to be involved in copper homeostasis, experiments in E.coli have shown this is not the case.</text>
</comment>
<organism evidence="3 4">
    <name type="scientific">Defluviitalea saccharophila</name>
    <dbReference type="NCBI Taxonomy" id="879970"/>
    <lineage>
        <taxon>Bacteria</taxon>
        <taxon>Bacillati</taxon>
        <taxon>Bacillota</taxon>
        <taxon>Clostridia</taxon>
        <taxon>Lachnospirales</taxon>
        <taxon>Defluviitaleaceae</taxon>
        <taxon>Defluviitalea</taxon>
    </lineage>
</organism>
<dbReference type="PANTHER" id="PTHR12598:SF0">
    <property type="entry name" value="COPPER HOMEOSTASIS PROTEIN CUTC HOMOLOG"/>
    <property type="match status" value="1"/>
</dbReference>
<dbReference type="EMBL" id="CP121687">
    <property type="protein sequence ID" value="WZL69961.1"/>
    <property type="molecule type" value="Genomic_DNA"/>
</dbReference>
<reference evidence="3 4" key="1">
    <citation type="submission" date="2023-03" db="EMBL/GenBank/DDBJ databases">
        <title>Novel Species.</title>
        <authorList>
            <person name="Ma S."/>
        </authorList>
    </citation>
    <scope>NUCLEOTIDE SEQUENCE [LARGE SCALE GENOMIC DNA]</scope>
    <source>
        <strain evidence="3 4">LIND6LT2</strain>
    </source>
</reference>
<comment type="subcellular location">
    <subcellularLocation>
        <location evidence="2">Cytoplasm</location>
    </subcellularLocation>
</comment>
<keyword evidence="2" id="KW-0963">Cytoplasm</keyword>
<evidence type="ECO:0000256" key="1">
    <source>
        <dbReference type="ARBA" id="ARBA00007768"/>
    </source>
</evidence>
<evidence type="ECO:0000313" key="3">
    <source>
        <dbReference type="EMBL" id="WZL69961.1"/>
    </source>
</evidence>